<name>S3CLR6_GLAL2</name>
<dbReference type="Proteomes" id="UP000016922">
    <property type="component" value="Unassembled WGS sequence"/>
</dbReference>
<feature type="compositionally biased region" description="Polar residues" evidence="1">
    <location>
        <begin position="33"/>
        <end position="46"/>
    </location>
</feature>
<evidence type="ECO:0000256" key="1">
    <source>
        <dbReference type="SAM" id="MobiDB-lite"/>
    </source>
</evidence>
<reference evidence="2 3" key="1">
    <citation type="journal article" date="2013" name="BMC Genomics">
        <title>Genomics-driven discovery of the pneumocandin biosynthetic gene cluster in the fungus Glarea lozoyensis.</title>
        <authorList>
            <person name="Chen L."/>
            <person name="Yue Q."/>
            <person name="Zhang X."/>
            <person name="Xiang M."/>
            <person name="Wang C."/>
            <person name="Li S."/>
            <person name="Che Y."/>
            <person name="Ortiz-Lopez F.J."/>
            <person name="Bills G.F."/>
            <person name="Liu X."/>
            <person name="An Z."/>
        </authorList>
    </citation>
    <scope>NUCLEOTIDE SEQUENCE [LARGE SCALE GENOMIC DNA]</scope>
    <source>
        <strain evidence="3">ATCC 20868 / MF5171</strain>
    </source>
</reference>
<evidence type="ECO:0000313" key="2">
    <source>
        <dbReference type="EMBL" id="EPE27437.1"/>
    </source>
</evidence>
<sequence length="116" mass="13589">MPPPILSSPFRTLPKANPLSNIPFSNRGIFNVQIPQPQDTKSSTSELPERMVSGELNPWGKRQMKEGKATEIEVKEDVEIMKEEKKREDEEREEGKEEGGREENWFSRFERSRRMR</sequence>
<protein>
    <submittedName>
        <fullName evidence="2">Uncharacterized protein</fullName>
    </submittedName>
</protein>
<organism evidence="2 3">
    <name type="scientific">Glarea lozoyensis (strain ATCC 20868 / MF5171)</name>
    <dbReference type="NCBI Taxonomy" id="1116229"/>
    <lineage>
        <taxon>Eukaryota</taxon>
        <taxon>Fungi</taxon>
        <taxon>Dikarya</taxon>
        <taxon>Ascomycota</taxon>
        <taxon>Pezizomycotina</taxon>
        <taxon>Leotiomycetes</taxon>
        <taxon>Helotiales</taxon>
        <taxon>Helotiaceae</taxon>
        <taxon>Glarea</taxon>
    </lineage>
</organism>
<accession>S3CLR6</accession>
<gene>
    <name evidence="2" type="ORF">GLAREA_04228</name>
</gene>
<evidence type="ECO:0000313" key="3">
    <source>
        <dbReference type="Proteomes" id="UP000016922"/>
    </source>
</evidence>
<dbReference type="GeneID" id="19463283"/>
<dbReference type="AlphaFoldDB" id="S3CLR6"/>
<proteinExistence type="predicted"/>
<dbReference type="HOGENOM" id="CLU_2097115_0_0_1"/>
<dbReference type="RefSeq" id="XP_008084796.1">
    <property type="nucleotide sequence ID" value="XM_008086605.1"/>
</dbReference>
<feature type="region of interest" description="Disordered" evidence="1">
    <location>
        <begin position="30"/>
        <end position="116"/>
    </location>
</feature>
<feature type="compositionally biased region" description="Basic and acidic residues" evidence="1">
    <location>
        <begin position="63"/>
        <end position="116"/>
    </location>
</feature>
<dbReference type="KEGG" id="glz:GLAREA_04228"/>
<dbReference type="EMBL" id="KE145369">
    <property type="protein sequence ID" value="EPE27437.1"/>
    <property type="molecule type" value="Genomic_DNA"/>
</dbReference>
<keyword evidence="3" id="KW-1185">Reference proteome</keyword>